<dbReference type="Proteomes" id="UP001159042">
    <property type="component" value="Unassembled WGS sequence"/>
</dbReference>
<dbReference type="AlphaFoldDB" id="A0AAV8VRB8"/>
<accession>A0AAV8VRB8</accession>
<dbReference type="InterPro" id="IPR011009">
    <property type="entry name" value="Kinase-like_dom_sf"/>
</dbReference>
<name>A0AAV8VRB8_9CUCU</name>
<keyword evidence="3" id="KW-1185">Reference proteome</keyword>
<gene>
    <name evidence="2" type="ORF">NQ315_005869</name>
</gene>
<feature type="compositionally biased region" description="Basic and acidic residues" evidence="1">
    <location>
        <begin position="48"/>
        <end position="63"/>
    </location>
</feature>
<feature type="compositionally biased region" description="Basic residues" evidence="1">
    <location>
        <begin position="71"/>
        <end position="83"/>
    </location>
</feature>
<comment type="caution">
    <text evidence="2">The sequence shown here is derived from an EMBL/GenBank/DDBJ whole genome shotgun (WGS) entry which is preliminary data.</text>
</comment>
<evidence type="ECO:0008006" key="4">
    <source>
        <dbReference type="Google" id="ProtNLM"/>
    </source>
</evidence>
<evidence type="ECO:0000256" key="1">
    <source>
        <dbReference type="SAM" id="MobiDB-lite"/>
    </source>
</evidence>
<protein>
    <recommendedName>
        <fullName evidence="4">Slowpoke-binding protein</fullName>
    </recommendedName>
</protein>
<proteinExistence type="predicted"/>
<evidence type="ECO:0000313" key="3">
    <source>
        <dbReference type="Proteomes" id="UP001159042"/>
    </source>
</evidence>
<reference evidence="2 3" key="1">
    <citation type="journal article" date="2023" name="Insect Mol. Biol.">
        <title>Genome sequencing provides insights into the evolution of gene families encoding plant cell wall-degrading enzymes in longhorned beetles.</title>
        <authorList>
            <person name="Shin N.R."/>
            <person name="Okamura Y."/>
            <person name="Kirsch R."/>
            <person name="Pauchet Y."/>
        </authorList>
    </citation>
    <scope>NUCLEOTIDE SEQUENCE [LARGE SCALE GENOMIC DNA]</scope>
    <source>
        <strain evidence="2">EAD_L_NR</strain>
    </source>
</reference>
<organism evidence="2 3">
    <name type="scientific">Exocentrus adspersus</name>
    <dbReference type="NCBI Taxonomy" id="1586481"/>
    <lineage>
        <taxon>Eukaryota</taxon>
        <taxon>Metazoa</taxon>
        <taxon>Ecdysozoa</taxon>
        <taxon>Arthropoda</taxon>
        <taxon>Hexapoda</taxon>
        <taxon>Insecta</taxon>
        <taxon>Pterygota</taxon>
        <taxon>Neoptera</taxon>
        <taxon>Endopterygota</taxon>
        <taxon>Coleoptera</taxon>
        <taxon>Polyphaga</taxon>
        <taxon>Cucujiformia</taxon>
        <taxon>Chrysomeloidea</taxon>
        <taxon>Cerambycidae</taxon>
        <taxon>Lamiinae</taxon>
        <taxon>Acanthocinini</taxon>
        <taxon>Exocentrus</taxon>
    </lineage>
</organism>
<dbReference type="SUPFAM" id="SSF56112">
    <property type="entry name" value="Protein kinase-like (PK-like)"/>
    <property type="match status" value="1"/>
</dbReference>
<feature type="region of interest" description="Disordered" evidence="1">
    <location>
        <begin position="48"/>
        <end position="122"/>
    </location>
</feature>
<evidence type="ECO:0000313" key="2">
    <source>
        <dbReference type="EMBL" id="KAJ8916862.1"/>
    </source>
</evidence>
<sequence>MKVEVKKPPHASNAHPWTSYVTTTTFVLRLALKVSVMFNLYQNINKKDEQEKEPDVIGHERFYQARTTSRSSRKKKRVPRRTHSAGEFSISALSAANKRAAFRNRSQSSENRSDDGGKSTPQRVDSLAKVFFGSKRQSSGLAKHEYSALKTDGGNEKFKAERQIRNGAFMTCKNFLTNNERYDLKAQLDDLGSRADKHWFIVQDNILGAERLLTLVPLPSTCPISPSQATRDTLLVLFRGLQHPYIHPVLDIEFWDAGAAIISPLNPTGSLKDLIYGSLWHEEYEKKYATRGEGLPLRTVQCLGRQILEGLLFLRNRYFPPIYHLHSGNVIIQNGVARLAGLENPLLGLLPKAPSAPETLAFGYLLFEMASGYELPGPPSPAHLQLELERAPKVAEALELIFQTTRTPTLEELVRCELFRGVELRELRGASVVQSVSPPNVLELLDLVKNPVPPSPLRRKDVVVIIEDRRLEDIIEEDNEDSDSCTCENDR</sequence>
<dbReference type="EMBL" id="JANEYG010000039">
    <property type="protein sequence ID" value="KAJ8916862.1"/>
    <property type="molecule type" value="Genomic_DNA"/>
</dbReference>